<keyword evidence="1" id="KW-0436">Ligase</keyword>
<dbReference type="Pfam" id="PF18603">
    <property type="entry name" value="LAL_C2"/>
    <property type="match status" value="1"/>
</dbReference>
<dbReference type="EMBL" id="BLAG01000020">
    <property type="protein sequence ID" value="GES33551.1"/>
    <property type="molecule type" value="Genomic_DNA"/>
</dbReference>
<name>A0A5J4LNB2_9ACTN</name>
<dbReference type="OrthoDB" id="6964321at2"/>
<dbReference type="InterPro" id="IPR041472">
    <property type="entry name" value="BL00235/CARNS1_N"/>
</dbReference>
<evidence type="ECO:0000256" key="3">
    <source>
        <dbReference type="ARBA" id="ARBA00022840"/>
    </source>
</evidence>
<evidence type="ECO:0000313" key="6">
    <source>
        <dbReference type="EMBL" id="GES33551.1"/>
    </source>
</evidence>
<proteinExistence type="predicted"/>
<comment type="caution">
    <text evidence="6">The sequence shown here is derived from an EMBL/GenBank/DDBJ whole genome shotgun (WGS) entry which is preliminary data.</text>
</comment>
<dbReference type="GO" id="GO:0005524">
    <property type="term" value="F:ATP binding"/>
    <property type="evidence" value="ECO:0007669"/>
    <property type="project" value="UniProtKB-UniRule"/>
</dbReference>
<evidence type="ECO:0000256" key="4">
    <source>
        <dbReference type="PROSITE-ProRule" id="PRU00409"/>
    </source>
</evidence>
<dbReference type="Gene3D" id="3.30.470.20">
    <property type="entry name" value="ATP-grasp fold, B domain"/>
    <property type="match status" value="1"/>
</dbReference>
<gene>
    <name evidence="6" type="ORF">San01_60390</name>
</gene>
<evidence type="ECO:0000256" key="2">
    <source>
        <dbReference type="ARBA" id="ARBA00022741"/>
    </source>
</evidence>
<evidence type="ECO:0000256" key="1">
    <source>
        <dbReference type="ARBA" id="ARBA00022598"/>
    </source>
</evidence>
<evidence type="ECO:0000313" key="7">
    <source>
        <dbReference type="Proteomes" id="UP000325598"/>
    </source>
</evidence>
<dbReference type="Pfam" id="PF13535">
    <property type="entry name" value="ATP-grasp_4"/>
    <property type="match status" value="1"/>
</dbReference>
<dbReference type="GO" id="GO:0046872">
    <property type="term" value="F:metal ion binding"/>
    <property type="evidence" value="ECO:0007669"/>
    <property type="project" value="InterPro"/>
</dbReference>
<dbReference type="Gene3D" id="3.40.50.20">
    <property type="match status" value="1"/>
</dbReference>
<dbReference type="InterPro" id="IPR040570">
    <property type="entry name" value="LAL_C2"/>
</dbReference>
<reference evidence="6 7" key="1">
    <citation type="submission" date="2019-10" db="EMBL/GenBank/DDBJ databases">
        <title>Whole genome shotgun sequence of Streptomyces angustmyceticus NBRC 3934.</title>
        <authorList>
            <person name="Hosoyama A."/>
            <person name="Ichikawa N."/>
            <person name="Kimura A."/>
            <person name="Kitahashi Y."/>
            <person name="Komaki H."/>
            <person name="Uohara A."/>
        </authorList>
    </citation>
    <scope>NUCLEOTIDE SEQUENCE [LARGE SCALE GENOMIC DNA]</scope>
    <source>
        <strain evidence="6 7">NBRC 3934</strain>
    </source>
</reference>
<dbReference type="PANTHER" id="PTHR43585:SF2">
    <property type="entry name" value="ATP-GRASP ENZYME FSQD"/>
    <property type="match status" value="1"/>
</dbReference>
<keyword evidence="7" id="KW-1185">Reference proteome</keyword>
<dbReference type="GeneID" id="96750097"/>
<feature type="domain" description="ATP-grasp" evidence="5">
    <location>
        <begin position="116"/>
        <end position="319"/>
    </location>
</feature>
<dbReference type="RefSeq" id="WP_086720006.1">
    <property type="nucleotide sequence ID" value="NZ_BLAG01000020.1"/>
</dbReference>
<accession>A0A5J4LNB2</accession>
<dbReference type="AlphaFoldDB" id="A0A5J4LNB2"/>
<keyword evidence="3 4" id="KW-0067">ATP-binding</keyword>
<dbReference type="Pfam" id="PF18130">
    <property type="entry name" value="ATPgrasp_N"/>
    <property type="match status" value="1"/>
</dbReference>
<evidence type="ECO:0000259" key="5">
    <source>
        <dbReference type="PROSITE" id="PS50975"/>
    </source>
</evidence>
<dbReference type="Proteomes" id="UP000325598">
    <property type="component" value="Unassembled WGS sequence"/>
</dbReference>
<organism evidence="6 7">
    <name type="scientific">Streptomyces angustmyceticus</name>
    <dbReference type="NCBI Taxonomy" id="285578"/>
    <lineage>
        <taxon>Bacteria</taxon>
        <taxon>Bacillati</taxon>
        <taxon>Actinomycetota</taxon>
        <taxon>Actinomycetes</taxon>
        <taxon>Kitasatosporales</taxon>
        <taxon>Streptomycetaceae</taxon>
        <taxon>Streptomyces</taxon>
    </lineage>
</organism>
<dbReference type="SUPFAM" id="SSF56059">
    <property type="entry name" value="Glutathione synthetase ATP-binding domain-like"/>
    <property type="match status" value="1"/>
</dbReference>
<dbReference type="InterPro" id="IPR052032">
    <property type="entry name" value="ATP-dep_AA_Ligase"/>
</dbReference>
<dbReference type="InterPro" id="IPR011761">
    <property type="entry name" value="ATP-grasp"/>
</dbReference>
<keyword evidence="2 4" id="KW-0547">Nucleotide-binding</keyword>
<dbReference type="GO" id="GO:0016874">
    <property type="term" value="F:ligase activity"/>
    <property type="evidence" value="ECO:0007669"/>
    <property type="project" value="UniProtKB-KW"/>
</dbReference>
<dbReference type="PROSITE" id="PS50975">
    <property type="entry name" value="ATP_GRASP"/>
    <property type="match status" value="1"/>
</dbReference>
<protein>
    <recommendedName>
        <fullName evidence="5">ATP-grasp domain-containing protein</fullName>
    </recommendedName>
</protein>
<dbReference type="PANTHER" id="PTHR43585">
    <property type="entry name" value="FUMIPYRROLE BIOSYNTHESIS PROTEIN C"/>
    <property type="match status" value="1"/>
</dbReference>
<sequence length="413" mass="43724">MKKILLIEANVAAGRELLGAAAQLGAQTYVATHEELYEQYPIDLREEIAGTVFTDFARPDDALRELAAFCRSTGIDAVVTSWEFLSPLAIRLAAELGLPGHLPEAADACRNKRAMAEAFARHQVPAPRTVWAPDARALAERIAASGLSYPLVVKPAENAGSIGVTVVRSAGDLPAAAALAQAQTHEFPHNIPLDTTLLAQEYVGGDEFSVETVISDGTVHHLAITEKFTTQGDSRAELGHTVPAVLEPPAAAAVLDAAERAVTALGLRNGIAHTEIKADAQGHARVIETGARPPGDHIMRLVQEALGISEARAYLQAALGQTPDVTPRRDRAAAIRFLAAPRAGTLRWIGNLPEGDGILDTNTYVMPGDKVGGPHDNIGRVGHVMLQAPTADEVNKAALDVVNSLTVEVETAW</sequence>